<name>A0A655ZN07_VIBCL</name>
<proteinExistence type="predicted"/>
<accession>A0A655ZN07</accession>
<reference evidence="1 2" key="1">
    <citation type="submission" date="2015-07" db="EMBL/GenBank/DDBJ databases">
        <authorList>
            <consortium name="Pathogen Informatics"/>
        </authorList>
    </citation>
    <scope>NUCLEOTIDE SEQUENCE [LARGE SCALE GENOMIC DNA]</scope>
    <source>
        <strain evidence="1 2">A316</strain>
    </source>
</reference>
<sequence>MVNTNLFILLKVINMARRAKWLILNMSIRCSKCWKR</sequence>
<dbReference type="Proteomes" id="UP000041770">
    <property type="component" value="Unassembled WGS sequence"/>
</dbReference>
<dbReference type="EMBL" id="CWQY01000014">
    <property type="protein sequence ID" value="CSC77413.1"/>
    <property type="molecule type" value="Genomic_DNA"/>
</dbReference>
<dbReference type="AlphaFoldDB" id="A0A655ZN07"/>
<organism evidence="1 2">
    <name type="scientific">Vibrio cholerae</name>
    <dbReference type="NCBI Taxonomy" id="666"/>
    <lineage>
        <taxon>Bacteria</taxon>
        <taxon>Pseudomonadati</taxon>
        <taxon>Pseudomonadota</taxon>
        <taxon>Gammaproteobacteria</taxon>
        <taxon>Vibrionales</taxon>
        <taxon>Vibrionaceae</taxon>
        <taxon>Vibrio</taxon>
    </lineage>
</organism>
<gene>
    <name evidence="1" type="ORF">ERS013200_02227</name>
</gene>
<protein>
    <submittedName>
        <fullName evidence="1">Uncharacterized protein</fullName>
    </submittedName>
</protein>
<evidence type="ECO:0000313" key="2">
    <source>
        <dbReference type="Proteomes" id="UP000041770"/>
    </source>
</evidence>
<evidence type="ECO:0000313" key="1">
    <source>
        <dbReference type="EMBL" id="CSC77413.1"/>
    </source>
</evidence>